<proteinExistence type="predicted"/>
<keyword evidence="4 5" id="KW-1015">Disulfide bond</keyword>
<dbReference type="GO" id="GO:0007160">
    <property type="term" value="P:cell-matrix adhesion"/>
    <property type="evidence" value="ECO:0007669"/>
    <property type="project" value="TreeGrafter"/>
</dbReference>
<dbReference type="PROSITE" id="PS51162">
    <property type="entry name" value="THYROGLOBULIN_1_2"/>
    <property type="match status" value="3"/>
</dbReference>
<dbReference type="GO" id="GO:0005615">
    <property type="term" value="C:extracellular space"/>
    <property type="evidence" value="ECO:0007669"/>
    <property type="project" value="TreeGrafter"/>
</dbReference>
<dbReference type="GO" id="GO:0005604">
    <property type="term" value="C:basement membrane"/>
    <property type="evidence" value="ECO:0007669"/>
    <property type="project" value="TreeGrafter"/>
</dbReference>
<dbReference type="InterPro" id="IPR000716">
    <property type="entry name" value="Thyroglobulin_1"/>
</dbReference>
<dbReference type="SMART" id="SM00211">
    <property type="entry name" value="TY"/>
    <property type="match status" value="4"/>
</dbReference>
<feature type="domain" description="Thyroglobulin type-1" evidence="6">
    <location>
        <begin position="359"/>
        <end position="437"/>
    </location>
</feature>
<dbReference type="SUPFAM" id="SSF57610">
    <property type="entry name" value="Thyroglobulin type-1 domain"/>
    <property type="match status" value="4"/>
</dbReference>
<evidence type="ECO:0000256" key="3">
    <source>
        <dbReference type="ARBA" id="ARBA00022737"/>
    </source>
</evidence>
<evidence type="ECO:0000256" key="1">
    <source>
        <dbReference type="ARBA" id="ARBA00004613"/>
    </source>
</evidence>
<keyword evidence="2" id="KW-0964">Secreted</keyword>
<feature type="domain" description="Thyroglobulin type-1" evidence="6">
    <location>
        <begin position="93"/>
        <end position="183"/>
    </location>
</feature>
<dbReference type="EMBL" id="OC924129">
    <property type="protein sequence ID" value="CAD7655312.1"/>
    <property type="molecule type" value="Genomic_DNA"/>
</dbReference>
<evidence type="ECO:0000256" key="2">
    <source>
        <dbReference type="ARBA" id="ARBA00022525"/>
    </source>
</evidence>
<dbReference type="PANTHER" id="PTHR12352:SF3">
    <property type="entry name" value="NIDOGEN-2"/>
    <property type="match status" value="1"/>
</dbReference>
<sequence>MLNIAYKGGPNNLESFTLNIQCEPIEVCEPTSPDEIVIKVDNVTGRGCCPACVYYLDEYASCKVGSLIHRCRNGLFCNPSTKQCNIPSVDPTRKKCLIEYHNRNKVANKGLKFYIETNKRKTDIMYYPMEYETDLLDMPDCDDETGHYKIKQCRQEKCFCVNPEDGQFTFGLSLKDMAENVTCKCADHFHKTYTLGSVGCPGRDCYYNETDLHNLEHNAQIHMKCDSAGNFEPLQCVNGTCFCVDEKTGQPSSTKAALYGALQTLPCFDLEKSKKLNTKESDPNYQNGCEKLVKRTESLALEFRKKGTELSNMGDVTCSYDGRYGSRQCNAFQCFCVNPSDSTLAGNYRIDRSAGKMNEMSCRCALQEFYQMKENLPYSKLQCDTLGNFNAFQCFNEGRKCYCVDENGSRISKEGPTQCLDKFIKSDINGLQKEQICQFMRKTLTDKAMADDIYYTVRYNEDWDLVEITKPQDSQMYATDPNKC</sequence>
<keyword evidence="3" id="KW-0677">Repeat</keyword>
<accession>A0A7R9M809</accession>
<dbReference type="InterPro" id="IPR051950">
    <property type="entry name" value="Dev_reg/Prot_inhib"/>
</dbReference>
<dbReference type="CDD" id="cd00191">
    <property type="entry name" value="TY"/>
    <property type="match status" value="1"/>
</dbReference>
<dbReference type="Pfam" id="PF00086">
    <property type="entry name" value="Thyroglobulin_1"/>
    <property type="match status" value="4"/>
</dbReference>
<dbReference type="PANTHER" id="PTHR12352">
    <property type="entry name" value="SECRETED MODULAR CALCIUM-BINDING PROTEIN"/>
    <property type="match status" value="1"/>
</dbReference>
<keyword evidence="8" id="KW-1185">Reference proteome</keyword>
<reference evidence="7" key="1">
    <citation type="submission" date="2020-11" db="EMBL/GenBank/DDBJ databases">
        <authorList>
            <person name="Tran Van P."/>
        </authorList>
    </citation>
    <scope>NUCLEOTIDE SEQUENCE</scope>
</reference>
<dbReference type="InterPro" id="IPR036857">
    <property type="entry name" value="Thyroglobulin_1_sf"/>
</dbReference>
<dbReference type="AlphaFoldDB" id="A0A7R9M809"/>
<evidence type="ECO:0000259" key="6">
    <source>
        <dbReference type="PROSITE" id="PS51162"/>
    </source>
</evidence>
<evidence type="ECO:0000313" key="8">
    <source>
        <dbReference type="Proteomes" id="UP000728032"/>
    </source>
</evidence>
<dbReference type="Proteomes" id="UP000728032">
    <property type="component" value="Unassembled WGS sequence"/>
</dbReference>
<gene>
    <name evidence="7" type="ORF">ONB1V03_LOCUS11955</name>
</gene>
<comment type="caution">
    <text evidence="5">Lacks conserved residue(s) required for the propagation of feature annotation.</text>
</comment>
<feature type="disulfide bond" evidence="5">
    <location>
        <begin position="394"/>
        <end position="401"/>
    </location>
</feature>
<evidence type="ECO:0000313" key="7">
    <source>
        <dbReference type="EMBL" id="CAD7655312.1"/>
    </source>
</evidence>
<dbReference type="OrthoDB" id="6409105at2759"/>
<comment type="subcellular location">
    <subcellularLocation>
        <location evidence="1">Secreted</location>
    </subcellularLocation>
</comment>
<dbReference type="Gene3D" id="4.10.800.10">
    <property type="entry name" value="Thyroglobulin type-1"/>
    <property type="match status" value="3"/>
</dbReference>
<protein>
    <recommendedName>
        <fullName evidence="6">Thyroglobulin type-1 domain-containing protein</fullName>
    </recommendedName>
</protein>
<name>A0A7R9M809_9ACAR</name>
<evidence type="ECO:0000256" key="4">
    <source>
        <dbReference type="ARBA" id="ARBA00023157"/>
    </source>
</evidence>
<dbReference type="EMBL" id="CAJPVJ010009304">
    <property type="protein sequence ID" value="CAG2172499.1"/>
    <property type="molecule type" value="Genomic_DNA"/>
</dbReference>
<feature type="domain" description="Thyroglobulin type-1" evidence="6">
    <location>
        <begin position="202"/>
        <end position="267"/>
    </location>
</feature>
<organism evidence="7">
    <name type="scientific">Oppiella nova</name>
    <dbReference type="NCBI Taxonomy" id="334625"/>
    <lineage>
        <taxon>Eukaryota</taxon>
        <taxon>Metazoa</taxon>
        <taxon>Ecdysozoa</taxon>
        <taxon>Arthropoda</taxon>
        <taxon>Chelicerata</taxon>
        <taxon>Arachnida</taxon>
        <taxon>Acari</taxon>
        <taxon>Acariformes</taxon>
        <taxon>Sarcoptiformes</taxon>
        <taxon>Oribatida</taxon>
        <taxon>Brachypylina</taxon>
        <taxon>Oppioidea</taxon>
        <taxon>Oppiidae</taxon>
        <taxon>Oppiella</taxon>
    </lineage>
</organism>
<evidence type="ECO:0000256" key="5">
    <source>
        <dbReference type="PROSITE-ProRule" id="PRU00500"/>
    </source>
</evidence>